<gene>
    <name evidence="2" type="ORF">GGR46_001146</name>
</gene>
<dbReference type="Proteomes" id="UP000557392">
    <property type="component" value="Unassembled WGS sequence"/>
</dbReference>
<dbReference type="PROSITE" id="PS50801">
    <property type="entry name" value="STAS"/>
    <property type="match status" value="1"/>
</dbReference>
<comment type="caution">
    <text evidence="2">The sequence shown here is derived from an EMBL/GenBank/DDBJ whole genome shotgun (WGS) entry which is preliminary data.</text>
</comment>
<proteinExistence type="predicted"/>
<dbReference type="InterPro" id="IPR036513">
    <property type="entry name" value="STAS_dom_sf"/>
</dbReference>
<sequence length="103" mass="10982">MHQLLELQGSQTVRTAPELQRALLAALDAGADVALDISDIAELDLSFVQTVCSARHHAVLGGKTLRLARPAPGPVAALLTRAGFLTDITPDDLDFWFHGVLAQ</sequence>
<feature type="domain" description="STAS" evidence="1">
    <location>
        <begin position="1"/>
        <end position="103"/>
    </location>
</feature>
<dbReference type="SUPFAM" id="SSF52091">
    <property type="entry name" value="SpoIIaa-like"/>
    <property type="match status" value="1"/>
</dbReference>
<dbReference type="EMBL" id="JACIEH010000001">
    <property type="protein sequence ID" value="MBB4097613.1"/>
    <property type="molecule type" value="Genomic_DNA"/>
</dbReference>
<keyword evidence="3" id="KW-1185">Reference proteome</keyword>
<dbReference type="InterPro" id="IPR058548">
    <property type="entry name" value="MlaB-like_STAS"/>
</dbReference>
<organism evidence="2 3">
    <name type="scientific">Sphingomonas kyeonggiensis</name>
    <dbReference type="NCBI Taxonomy" id="1268553"/>
    <lineage>
        <taxon>Bacteria</taxon>
        <taxon>Pseudomonadati</taxon>
        <taxon>Pseudomonadota</taxon>
        <taxon>Alphaproteobacteria</taxon>
        <taxon>Sphingomonadales</taxon>
        <taxon>Sphingomonadaceae</taxon>
        <taxon>Sphingomonas</taxon>
    </lineage>
</organism>
<reference evidence="2 3" key="1">
    <citation type="submission" date="2020-08" db="EMBL/GenBank/DDBJ databases">
        <title>Genomic Encyclopedia of Type Strains, Phase IV (KMG-IV): sequencing the most valuable type-strain genomes for metagenomic binning, comparative biology and taxonomic classification.</title>
        <authorList>
            <person name="Goeker M."/>
        </authorList>
    </citation>
    <scope>NUCLEOTIDE SEQUENCE [LARGE SCALE GENOMIC DNA]</scope>
    <source>
        <strain evidence="2 3">DSM 101806</strain>
    </source>
</reference>
<evidence type="ECO:0000313" key="2">
    <source>
        <dbReference type="EMBL" id="MBB4097613.1"/>
    </source>
</evidence>
<protein>
    <submittedName>
        <fullName evidence="2">Anti-anti-sigma regulatory factor</fullName>
    </submittedName>
</protein>
<dbReference type="AlphaFoldDB" id="A0A7W6NVY6"/>
<evidence type="ECO:0000313" key="3">
    <source>
        <dbReference type="Proteomes" id="UP000557392"/>
    </source>
</evidence>
<dbReference type="Pfam" id="PF13466">
    <property type="entry name" value="STAS_2"/>
    <property type="match status" value="1"/>
</dbReference>
<accession>A0A7W6NVY6</accession>
<dbReference type="Gene3D" id="3.30.750.24">
    <property type="entry name" value="STAS domain"/>
    <property type="match status" value="1"/>
</dbReference>
<dbReference type="RefSeq" id="WP_183995384.1">
    <property type="nucleotide sequence ID" value="NZ_JACIEH010000001.1"/>
</dbReference>
<evidence type="ECO:0000259" key="1">
    <source>
        <dbReference type="PROSITE" id="PS50801"/>
    </source>
</evidence>
<name>A0A7W6NVY6_9SPHN</name>
<dbReference type="InterPro" id="IPR002645">
    <property type="entry name" value="STAS_dom"/>
</dbReference>